<dbReference type="InterPro" id="IPR000374">
    <property type="entry name" value="PC_trans"/>
</dbReference>
<comment type="catalytic activity">
    <reaction evidence="1 18">
        <text>a 1,2-diacyl-sn-glycero-3-phosphate + CTP + H(+) = a CDP-1,2-diacyl-sn-glycerol + diphosphate</text>
        <dbReference type="Rhea" id="RHEA:16229"/>
        <dbReference type="ChEBI" id="CHEBI:15378"/>
        <dbReference type="ChEBI" id="CHEBI:33019"/>
        <dbReference type="ChEBI" id="CHEBI:37563"/>
        <dbReference type="ChEBI" id="CHEBI:58332"/>
        <dbReference type="ChEBI" id="CHEBI:58608"/>
        <dbReference type="EC" id="2.7.7.41"/>
    </reaction>
</comment>
<keyword evidence="20" id="KW-1185">Reference proteome</keyword>
<dbReference type="AlphaFoldDB" id="A0A413R781"/>
<comment type="pathway">
    <text evidence="4">Lipid metabolism.</text>
</comment>
<evidence type="ECO:0000256" key="15">
    <source>
        <dbReference type="ARBA" id="ARBA00023136"/>
    </source>
</evidence>
<evidence type="ECO:0000313" key="20">
    <source>
        <dbReference type="Proteomes" id="UP000284779"/>
    </source>
</evidence>
<dbReference type="GO" id="GO:0005886">
    <property type="term" value="C:plasma membrane"/>
    <property type="evidence" value="ECO:0007669"/>
    <property type="project" value="UniProtKB-SubCell"/>
</dbReference>
<keyword evidence="16" id="KW-0594">Phospholipid biosynthesis</keyword>
<evidence type="ECO:0000256" key="13">
    <source>
        <dbReference type="ARBA" id="ARBA00022989"/>
    </source>
</evidence>
<dbReference type="EMBL" id="QSFD01000007">
    <property type="protein sequence ID" value="RHA17948.1"/>
    <property type="molecule type" value="Genomic_DNA"/>
</dbReference>
<comment type="pathway">
    <text evidence="3 18">Phospholipid metabolism; CDP-diacylglycerol biosynthesis; CDP-diacylglycerol from sn-glycerol 3-phosphate: step 3/3.</text>
</comment>
<dbReference type="PANTHER" id="PTHR46382:SF1">
    <property type="entry name" value="PHOSPHATIDATE CYTIDYLYLTRANSFERASE"/>
    <property type="match status" value="1"/>
</dbReference>
<evidence type="ECO:0000256" key="18">
    <source>
        <dbReference type="RuleBase" id="RU003938"/>
    </source>
</evidence>
<evidence type="ECO:0000256" key="11">
    <source>
        <dbReference type="ARBA" id="ARBA00022692"/>
    </source>
</evidence>
<comment type="similarity">
    <text evidence="5 18">Belongs to the CDS family.</text>
</comment>
<dbReference type="PANTHER" id="PTHR46382">
    <property type="entry name" value="PHOSPHATIDATE CYTIDYLYLTRANSFERASE"/>
    <property type="match status" value="1"/>
</dbReference>
<keyword evidence="17" id="KW-1208">Phospholipid metabolism</keyword>
<dbReference type="RefSeq" id="WP_117970734.1">
    <property type="nucleotide sequence ID" value="NZ_CAUBDO010000029.1"/>
</dbReference>
<keyword evidence="12 18" id="KW-0548">Nucleotidyltransferase</keyword>
<keyword evidence="13" id="KW-1133">Transmembrane helix</keyword>
<sequence length="274" mass="29695">MVLSKFANKSFFTRLLSGIVLVALMLATIIPGGNILFVANLLISVVGVYELYKVLGIEKNSLGITGYIAVLAYYAVLYFDKKEYMMILMVVFLMCLLAQYVFMFPKYKTEQISNAIMSMLYAGVMLSYLYSVREGNNGAYTVWLIFLCSWGSDTCAYLAGVAFGKHKMAPVLSPKKSVEGAVGGVVGAAALGAIYATIFSSNITMSINPVAGFAIICAVGALISMVGDLAASAIKRNHDIKDYGKLIPGHGGIMDRFDSVIYVAPVIWILLQIF</sequence>
<evidence type="ECO:0000256" key="9">
    <source>
        <dbReference type="ARBA" id="ARBA00022516"/>
    </source>
</evidence>
<evidence type="ECO:0000256" key="1">
    <source>
        <dbReference type="ARBA" id="ARBA00001698"/>
    </source>
</evidence>
<dbReference type="PROSITE" id="PS01315">
    <property type="entry name" value="CDS"/>
    <property type="match status" value="1"/>
</dbReference>
<dbReference type="Proteomes" id="UP000284779">
    <property type="component" value="Unassembled WGS sequence"/>
</dbReference>
<dbReference type="GO" id="GO:0004605">
    <property type="term" value="F:phosphatidate cytidylyltransferase activity"/>
    <property type="evidence" value="ECO:0007669"/>
    <property type="project" value="UniProtKB-EC"/>
</dbReference>
<evidence type="ECO:0000313" key="19">
    <source>
        <dbReference type="EMBL" id="RHA17948.1"/>
    </source>
</evidence>
<evidence type="ECO:0000256" key="10">
    <source>
        <dbReference type="ARBA" id="ARBA00022679"/>
    </source>
</evidence>
<evidence type="ECO:0000256" key="7">
    <source>
        <dbReference type="ARBA" id="ARBA00019373"/>
    </source>
</evidence>
<evidence type="ECO:0000256" key="6">
    <source>
        <dbReference type="ARBA" id="ARBA00012487"/>
    </source>
</evidence>
<dbReference type="GO" id="GO:0016024">
    <property type="term" value="P:CDP-diacylglycerol biosynthetic process"/>
    <property type="evidence" value="ECO:0007669"/>
    <property type="project" value="UniProtKB-UniPathway"/>
</dbReference>
<keyword evidence="9" id="KW-0444">Lipid biosynthesis</keyword>
<protein>
    <recommendedName>
        <fullName evidence="7 18">Phosphatidate cytidylyltransferase</fullName>
        <ecNumber evidence="6 18">2.7.7.41</ecNumber>
    </recommendedName>
</protein>
<keyword evidence="14" id="KW-0443">Lipid metabolism</keyword>
<evidence type="ECO:0000256" key="16">
    <source>
        <dbReference type="ARBA" id="ARBA00023209"/>
    </source>
</evidence>
<keyword evidence="15" id="KW-0472">Membrane</keyword>
<dbReference type="UniPathway" id="UPA00557">
    <property type="reaction ID" value="UER00614"/>
</dbReference>
<dbReference type="Pfam" id="PF01148">
    <property type="entry name" value="CTP_transf_1"/>
    <property type="match status" value="1"/>
</dbReference>
<gene>
    <name evidence="19" type="ORF">DW944_07680</name>
</gene>
<keyword evidence="10 18" id="KW-0808">Transferase</keyword>
<comment type="subcellular location">
    <subcellularLocation>
        <location evidence="2">Cell membrane</location>
        <topology evidence="2">Multi-pass membrane protein</topology>
    </subcellularLocation>
</comment>
<keyword evidence="8" id="KW-1003">Cell membrane</keyword>
<evidence type="ECO:0000256" key="17">
    <source>
        <dbReference type="ARBA" id="ARBA00023264"/>
    </source>
</evidence>
<proteinExistence type="inferred from homology"/>
<reference evidence="19 20" key="1">
    <citation type="submission" date="2018-08" db="EMBL/GenBank/DDBJ databases">
        <title>A genome reference for cultivated species of the human gut microbiota.</title>
        <authorList>
            <person name="Zou Y."/>
            <person name="Xue W."/>
            <person name="Luo G."/>
        </authorList>
    </citation>
    <scope>NUCLEOTIDE SEQUENCE [LARGE SCALE GENOMIC DNA]</scope>
    <source>
        <strain evidence="19 20">AM44-11BH</strain>
    </source>
</reference>
<evidence type="ECO:0000256" key="3">
    <source>
        <dbReference type="ARBA" id="ARBA00005119"/>
    </source>
</evidence>
<evidence type="ECO:0000256" key="5">
    <source>
        <dbReference type="ARBA" id="ARBA00010185"/>
    </source>
</evidence>
<evidence type="ECO:0000256" key="12">
    <source>
        <dbReference type="ARBA" id="ARBA00022695"/>
    </source>
</evidence>
<evidence type="ECO:0000256" key="4">
    <source>
        <dbReference type="ARBA" id="ARBA00005189"/>
    </source>
</evidence>
<evidence type="ECO:0000256" key="14">
    <source>
        <dbReference type="ARBA" id="ARBA00023098"/>
    </source>
</evidence>
<keyword evidence="11 18" id="KW-0812">Transmembrane</keyword>
<name>A0A413R781_9FIRM</name>
<evidence type="ECO:0000256" key="2">
    <source>
        <dbReference type="ARBA" id="ARBA00004651"/>
    </source>
</evidence>
<accession>A0A413R781</accession>
<dbReference type="EC" id="2.7.7.41" evidence="6 18"/>
<comment type="caution">
    <text evidence="19">The sequence shown here is derived from an EMBL/GenBank/DDBJ whole genome shotgun (WGS) entry which is preliminary data.</text>
</comment>
<organism evidence="19 20">
    <name type="scientific">Eubacterium ventriosum</name>
    <dbReference type="NCBI Taxonomy" id="39496"/>
    <lineage>
        <taxon>Bacteria</taxon>
        <taxon>Bacillati</taxon>
        <taxon>Bacillota</taxon>
        <taxon>Clostridia</taxon>
        <taxon>Eubacteriales</taxon>
        <taxon>Eubacteriaceae</taxon>
        <taxon>Eubacterium</taxon>
    </lineage>
</organism>
<evidence type="ECO:0000256" key="8">
    <source>
        <dbReference type="ARBA" id="ARBA00022475"/>
    </source>
</evidence>